<dbReference type="Proteomes" id="UP001162060">
    <property type="component" value="Unassembled WGS sequence"/>
</dbReference>
<evidence type="ECO:0000256" key="4">
    <source>
        <dbReference type="SAM" id="MobiDB-lite"/>
    </source>
</evidence>
<dbReference type="Gene3D" id="3.40.50.620">
    <property type="entry name" value="HUPs"/>
    <property type="match status" value="2"/>
</dbReference>
<dbReference type="PANTHER" id="PTHR45937">
    <property type="entry name" value="ASPARAGINE SYNTHETASE DOMAIN-CONTAINING PROTEIN 1"/>
    <property type="match status" value="1"/>
</dbReference>
<dbReference type="CDD" id="cd01991">
    <property type="entry name" value="Asn_synthase_B_C"/>
    <property type="match status" value="1"/>
</dbReference>
<name>A0AAV1TM67_9STRA</name>
<dbReference type="EMBL" id="CAKLBY020000065">
    <property type="protein sequence ID" value="CAK7922034.1"/>
    <property type="molecule type" value="Genomic_DNA"/>
</dbReference>
<dbReference type="SUPFAM" id="SSF52402">
    <property type="entry name" value="Adenine nucleotide alpha hydrolases-like"/>
    <property type="match status" value="2"/>
</dbReference>
<dbReference type="InterPro" id="IPR001962">
    <property type="entry name" value="Asn_synthase"/>
</dbReference>
<dbReference type="InterPro" id="IPR051857">
    <property type="entry name" value="Asn_synthetase_domain"/>
</dbReference>
<evidence type="ECO:0000256" key="3">
    <source>
        <dbReference type="ARBA" id="ARBA00022962"/>
    </source>
</evidence>
<dbReference type="GO" id="GO:0006529">
    <property type="term" value="P:asparagine biosynthetic process"/>
    <property type="evidence" value="ECO:0007669"/>
    <property type="project" value="UniProtKB-KW"/>
</dbReference>
<accession>A0AAV1TM67</accession>
<protein>
    <recommendedName>
        <fullName evidence="5">Asparagine synthetase domain-containing protein</fullName>
    </recommendedName>
</protein>
<feature type="region of interest" description="Disordered" evidence="4">
    <location>
        <begin position="515"/>
        <end position="545"/>
    </location>
</feature>
<dbReference type="Gene3D" id="3.60.20.10">
    <property type="entry name" value="Glutamine Phosphoribosylpyrophosphate, subunit 1, domain 1"/>
    <property type="match status" value="1"/>
</dbReference>
<dbReference type="AlphaFoldDB" id="A0AAV1TM67"/>
<feature type="region of interest" description="Disordered" evidence="4">
    <location>
        <begin position="566"/>
        <end position="619"/>
    </location>
</feature>
<feature type="domain" description="Asparagine synthetase" evidence="5">
    <location>
        <begin position="368"/>
        <end position="428"/>
    </location>
</feature>
<evidence type="ECO:0000313" key="6">
    <source>
        <dbReference type="EMBL" id="CAK7922034.1"/>
    </source>
</evidence>
<keyword evidence="2" id="KW-0061">Asparagine biosynthesis</keyword>
<proteinExistence type="predicted"/>
<feature type="compositionally biased region" description="Polar residues" evidence="4">
    <location>
        <begin position="593"/>
        <end position="607"/>
    </location>
</feature>
<dbReference type="InterPro" id="IPR029055">
    <property type="entry name" value="Ntn_hydrolases_N"/>
</dbReference>
<dbReference type="Pfam" id="PF00733">
    <property type="entry name" value="Asn_synthase"/>
    <property type="match status" value="2"/>
</dbReference>
<feature type="domain" description="Asparagine synthetase" evidence="5">
    <location>
        <begin position="661"/>
        <end position="737"/>
    </location>
</feature>
<keyword evidence="3" id="KW-0315">Glutamine amidotransferase</keyword>
<dbReference type="GO" id="GO:0004066">
    <property type="term" value="F:asparagine synthase (glutamine-hydrolyzing) activity"/>
    <property type="evidence" value="ECO:0007669"/>
    <property type="project" value="InterPro"/>
</dbReference>
<comment type="caution">
    <text evidence="6">The sequence shown here is derived from an EMBL/GenBank/DDBJ whole genome shotgun (WGS) entry which is preliminary data.</text>
</comment>
<evidence type="ECO:0000256" key="2">
    <source>
        <dbReference type="ARBA" id="ARBA00022888"/>
    </source>
</evidence>
<feature type="compositionally biased region" description="Basic and acidic residues" evidence="4">
    <location>
        <begin position="582"/>
        <end position="591"/>
    </location>
</feature>
<evidence type="ECO:0000313" key="7">
    <source>
        <dbReference type="Proteomes" id="UP001162060"/>
    </source>
</evidence>
<evidence type="ECO:0000256" key="1">
    <source>
        <dbReference type="ARBA" id="ARBA00022605"/>
    </source>
</evidence>
<organism evidence="6 7">
    <name type="scientific">Peronospora matthiolae</name>
    <dbReference type="NCBI Taxonomy" id="2874970"/>
    <lineage>
        <taxon>Eukaryota</taxon>
        <taxon>Sar</taxon>
        <taxon>Stramenopiles</taxon>
        <taxon>Oomycota</taxon>
        <taxon>Peronosporomycetes</taxon>
        <taxon>Peronosporales</taxon>
        <taxon>Peronosporaceae</taxon>
        <taxon>Peronospora</taxon>
    </lineage>
</organism>
<dbReference type="PANTHER" id="PTHR45937:SF1">
    <property type="entry name" value="ASPARAGINE SYNTHETASE DOMAIN-CONTAINING PROTEIN 1"/>
    <property type="match status" value="1"/>
</dbReference>
<dbReference type="SUPFAM" id="SSF56235">
    <property type="entry name" value="N-terminal nucleophile aminohydrolases (Ntn hydrolases)"/>
    <property type="match status" value="1"/>
</dbReference>
<dbReference type="InterPro" id="IPR014729">
    <property type="entry name" value="Rossmann-like_a/b/a_fold"/>
</dbReference>
<keyword evidence="1" id="KW-0028">Amino-acid biosynthesis</keyword>
<sequence length="781" mass="85642">MCGIGLVLTASSTSCPTCAETCPAAVPSSRVKGPFDPKAYCDASQFNHELQKRLRERGPDQHDHHFRRLASNSDHDNGFTLAMHSAVLHLRGDRVIRQPVVDSDGNVLCWNGQVFGMGGPERLTANACKSKDDGTNDDEILHRSDTMMLSKKLQSAGRQHVAPKMTTTSVADPVVEVLRQVRGPFAVLWLHATTNRVYFAHDRFGRRSLLYKHWGSDHRRDVIAKLAGTNTTSTTCSRTNLIGFVLTNVAIGHDDPDSMQYRELPASGVYVLNLHEDQTQTAATTPSCTMEFHPYPPIDPRLALSVSEMEASTDILDRFKCQLPCLAMTSETRTTLRACAQALLVVLSNAVGLRVRSIPSRLFSNKYDASARVAVFFSGGLDSVVLAALTHFHAPATEPVDLLTVCFDEKSNFASPDRHAAELAHAELCTLFPERQWNLIKINVPREELASKQHEVQTLMTPCDTHMDFNIAAAFWFLSRGRGVLTKLTPAAGNTTPKKTDVLLAPRRDALHDTEARVDSISDGKNANGNSVLRSSSRCTSTPKHGCTVGVCESCRIEVHKAASSRLDASSEPVKKQQQQQEQDHPSKDALEQSASSRHVHCSMQTDSSSFSSSTSVPIRTGGTSSIASRYQTNARVVLVGIGADEQLAGYGRHRTTLIHRGEQALRAELKMDLDRLWTRNLGRDDRCIAAHGREARFPYLDENVVSTISNFPVSCLCDTDLPRGVGDKRVLRVVAQSLGLKSCAGLAKRAIQFGSRIAKVSHTGSNRQTQGDNKFIGMKS</sequence>
<evidence type="ECO:0000259" key="5">
    <source>
        <dbReference type="Pfam" id="PF00733"/>
    </source>
</evidence>
<feature type="compositionally biased region" description="Polar residues" evidence="4">
    <location>
        <begin position="523"/>
        <end position="543"/>
    </location>
</feature>
<gene>
    <name evidence="6" type="ORF">PM001_LOCUS7425</name>
</gene>
<reference evidence="6" key="1">
    <citation type="submission" date="2024-01" db="EMBL/GenBank/DDBJ databases">
        <authorList>
            <person name="Webb A."/>
        </authorList>
    </citation>
    <scope>NUCLEOTIDE SEQUENCE</scope>
    <source>
        <strain evidence="6">Pm1</strain>
    </source>
</reference>